<dbReference type="PANTHER" id="PTHR34846:SF11">
    <property type="entry name" value="4-CARBOXYMUCONOLACTONE DECARBOXYLASE FAMILY PROTEIN (AFU_ORTHOLOGUE AFUA_6G11590)"/>
    <property type="match status" value="1"/>
</dbReference>
<keyword evidence="3" id="KW-1185">Reference proteome</keyword>
<sequence length="180" mass="20262">MTERLVPYQPLDLQEPADLVAAIRQRRGGELINLDRMLLHSTPFSRGWNAFLGEVRSHLSLDLKLRELAMCGVAVLNRADYEFLHHSPIFIKAGGTEAQVNALRSLGQQLMPQGLFTALEQDALDLTIQMTKSIEVDRSLMKRLQEQLGNTRLVELVGVIATYNMVSRFLVALEVTPDQH</sequence>
<dbReference type="Pfam" id="PF02627">
    <property type="entry name" value="CMD"/>
    <property type="match status" value="1"/>
</dbReference>
<evidence type="ECO:0000313" key="2">
    <source>
        <dbReference type="EMBL" id="SNC71925.1"/>
    </source>
</evidence>
<evidence type="ECO:0000313" key="3">
    <source>
        <dbReference type="Proteomes" id="UP000197215"/>
    </source>
</evidence>
<gene>
    <name evidence="2" type="ORF">SAMN06295916_1425</name>
</gene>
<protein>
    <submittedName>
        <fullName evidence="2">Alkylhydroperoxidase family enzyme, contains CxxC motif</fullName>
    </submittedName>
</protein>
<keyword evidence="2" id="KW-0575">Peroxidase</keyword>
<dbReference type="Gene3D" id="1.20.1290.10">
    <property type="entry name" value="AhpD-like"/>
    <property type="match status" value="1"/>
</dbReference>
<evidence type="ECO:0000259" key="1">
    <source>
        <dbReference type="Pfam" id="PF02627"/>
    </source>
</evidence>
<dbReference type="PANTHER" id="PTHR34846">
    <property type="entry name" value="4-CARBOXYMUCONOLACTONE DECARBOXYLASE FAMILY PROTEIN (AFU_ORTHOLOGUE AFUA_6G11590)"/>
    <property type="match status" value="1"/>
</dbReference>
<dbReference type="OrthoDB" id="4704294at2"/>
<feature type="domain" description="Carboxymuconolactone decarboxylase-like" evidence="1">
    <location>
        <begin position="44"/>
        <end position="104"/>
    </location>
</feature>
<name>A0A212U0Y7_9BURK</name>
<dbReference type="SUPFAM" id="SSF69118">
    <property type="entry name" value="AhpD-like"/>
    <property type="match status" value="1"/>
</dbReference>
<reference evidence="2 3" key="1">
    <citation type="submission" date="2017-06" db="EMBL/GenBank/DDBJ databases">
        <authorList>
            <person name="Kim H.J."/>
            <person name="Triplett B.A."/>
        </authorList>
    </citation>
    <scope>NUCLEOTIDE SEQUENCE [LARGE SCALE GENOMIC DNA]</scope>
    <source>
        <strain evidence="2 3">MWH-VicM1</strain>
    </source>
</reference>
<proteinExistence type="predicted"/>
<dbReference type="AlphaFoldDB" id="A0A212U0Y7"/>
<dbReference type="GO" id="GO:0051920">
    <property type="term" value="F:peroxiredoxin activity"/>
    <property type="evidence" value="ECO:0007669"/>
    <property type="project" value="InterPro"/>
</dbReference>
<organism evidence="2 3">
    <name type="scientific">Polynucleobacter victoriensis</name>
    <dbReference type="NCBI Taxonomy" id="2049319"/>
    <lineage>
        <taxon>Bacteria</taxon>
        <taxon>Pseudomonadati</taxon>
        <taxon>Pseudomonadota</taxon>
        <taxon>Betaproteobacteria</taxon>
        <taxon>Burkholderiales</taxon>
        <taxon>Burkholderiaceae</taxon>
        <taxon>Polynucleobacter</taxon>
    </lineage>
</organism>
<dbReference type="InterPro" id="IPR003779">
    <property type="entry name" value="CMD-like"/>
</dbReference>
<dbReference type="RefSeq" id="WP_088813365.1">
    <property type="nucleotide sequence ID" value="NZ_FYEX01000002.1"/>
</dbReference>
<dbReference type="EMBL" id="FYEX01000002">
    <property type="protein sequence ID" value="SNC71925.1"/>
    <property type="molecule type" value="Genomic_DNA"/>
</dbReference>
<dbReference type="Proteomes" id="UP000197215">
    <property type="component" value="Unassembled WGS sequence"/>
</dbReference>
<keyword evidence="2" id="KW-0560">Oxidoreductase</keyword>
<accession>A0A212U0Y7</accession>
<dbReference type="InterPro" id="IPR029032">
    <property type="entry name" value="AhpD-like"/>
</dbReference>